<comment type="catalytic activity">
    <reaction evidence="12">
        <text>ssDNA + n NTP = ssDNA/pppN(pN)n-1 hybrid + (n-1) diphosphate.</text>
        <dbReference type="EC" id="2.7.7.101"/>
    </reaction>
</comment>
<feature type="region of interest" description="Disordered" evidence="15">
    <location>
        <begin position="427"/>
        <end position="446"/>
    </location>
</feature>
<dbReference type="AlphaFoldDB" id="A0A9D1SUU5"/>
<evidence type="ECO:0000259" key="16">
    <source>
        <dbReference type="PROSITE" id="PS50880"/>
    </source>
</evidence>
<comment type="subunit">
    <text evidence="12">Monomer. Interacts with DnaB.</text>
</comment>
<dbReference type="Proteomes" id="UP000824130">
    <property type="component" value="Unassembled WGS sequence"/>
</dbReference>
<proteinExistence type="inferred from homology"/>
<comment type="similarity">
    <text evidence="12 13">Belongs to the DnaG primase family.</text>
</comment>
<dbReference type="InterPro" id="IPR002694">
    <property type="entry name" value="Znf_CHC2"/>
</dbReference>
<dbReference type="Pfam" id="PF08275">
    <property type="entry name" value="DNAG_N"/>
    <property type="match status" value="1"/>
</dbReference>
<organism evidence="17 18">
    <name type="scientific">Candidatus Allocopromorpha excrementipullorum</name>
    <dbReference type="NCBI Taxonomy" id="2840743"/>
    <lineage>
        <taxon>Bacteria</taxon>
        <taxon>Bacillati</taxon>
        <taxon>Bacillota</taxon>
        <taxon>Clostridia</taxon>
        <taxon>Eubacteriales</taxon>
        <taxon>Eubacteriaceae</taxon>
        <taxon>Eubacteriaceae incertae sedis</taxon>
        <taxon>Candidatus Allocopromorpha</taxon>
    </lineage>
</organism>
<evidence type="ECO:0000256" key="11">
    <source>
        <dbReference type="ARBA" id="ARBA00023163"/>
    </source>
</evidence>
<dbReference type="GO" id="GO:0003899">
    <property type="term" value="F:DNA-directed RNA polymerase activity"/>
    <property type="evidence" value="ECO:0007669"/>
    <property type="project" value="UniProtKB-UniRule"/>
</dbReference>
<dbReference type="InterPro" id="IPR037068">
    <property type="entry name" value="DNA_primase_core_N_sf"/>
</dbReference>
<evidence type="ECO:0000256" key="10">
    <source>
        <dbReference type="ARBA" id="ARBA00023125"/>
    </source>
</evidence>
<dbReference type="Gene3D" id="1.10.860.10">
    <property type="entry name" value="DNAb Helicase, Chain A"/>
    <property type="match status" value="1"/>
</dbReference>
<dbReference type="InterPro" id="IPR034151">
    <property type="entry name" value="TOPRIM_DnaG_bac"/>
</dbReference>
<dbReference type="Pfam" id="PF13155">
    <property type="entry name" value="Toprim_2"/>
    <property type="match status" value="1"/>
</dbReference>
<dbReference type="SMART" id="SM00493">
    <property type="entry name" value="TOPRIM"/>
    <property type="match status" value="1"/>
</dbReference>
<sequence>MSANNQTNIVDEIKSRCNIVDIIGRVVPLKRAGSNYKGICPFHNEKTPSFVVSEAKQIFTCFGCGATGDVLEFVKRYYNLDFRGAVEMLAKEYGISLEGAFQDKRDNGELYEINRQAARFFFKGMRERANPGYTYMKDRGISEDILNKFGIGYADSSWDSLYLFLKSQGVSDGKMLELGLISKGRNGYYDKFRSRVIFPIIDAREKVIGFGGRIVGDGEPKYLNSQESDVFKKKYNLYGLNLTGAEVRKQDSIILVEGYMDVVSLYQAGVRNVSASLGTALTESQVKLIKRYTRNVILSYDADQAGQKAAMRGLDILYGENCVARVLKVTDGKDPDEFIKKNGRKAFLQLADEALPYGDFKLGYLRQQYDLEDSQQRIAYTEAAVDILRGMKPVEADIYIRKLAEETGISEGAIRFEYSGNNIMEKGYGRPGGTVENTKSEGRESDDVPLVEKDLIKLMLLDSAFIRLPEDVEEEAFRSSAGRNIYRCIASAAKDGSVEPQEIREMLDEEDIGLFDEIERKVVPAGKERHMFEDCIAKIRKEMLHRQEKELMMRLSLADEEENHDEIEALMKQLIQIQKELKN</sequence>
<keyword evidence="5 12" id="KW-0235">DNA replication</keyword>
<dbReference type="PANTHER" id="PTHR30313">
    <property type="entry name" value="DNA PRIMASE"/>
    <property type="match status" value="1"/>
</dbReference>
<dbReference type="PANTHER" id="PTHR30313:SF2">
    <property type="entry name" value="DNA PRIMASE"/>
    <property type="match status" value="1"/>
</dbReference>
<keyword evidence="3 12" id="KW-0808">Transferase</keyword>
<dbReference type="GO" id="GO:0005737">
    <property type="term" value="C:cytoplasm"/>
    <property type="evidence" value="ECO:0007669"/>
    <property type="project" value="TreeGrafter"/>
</dbReference>
<keyword evidence="10 12" id="KW-0238">DNA-binding</keyword>
<comment type="caution">
    <text evidence="17">The sequence shown here is derived from an EMBL/GenBank/DDBJ whole genome shotgun (WGS) entry which is preliminary data.</text>
</comment>
<dbReference type="Pfam" id="PF10410">
    <property type="entry name" value="DnaB_bind"/>
    <property type="match status" value="1"/>
</dbReference>
<dbReference type="GO" id="GO:0003677">
    <property type="term" value="F:DNA binding"/>
    <property type="evidence" value="ECO:0007669"/>
    <property type="project" value="UniProtKB-KW"/>
</dbReference>
<evidence type="ECO:0000256" key="7">
    <source>
        <dbReference type="ARBA" id="ARBA00022771"/>
    </source>
</evidence>
<dbReference type="CDD" id="cd07177">
    <property type="entry name" value="terB_like"/>
    <property type="match status" value="1"/>
</dbReference>
<name>A0A9D1SUU5_9FIRM</name>
<comment type="cofactor">
    <cofactor evidence="12 13 14">
        <name>Zn(2+)</name>
        <dbReference type="ChEBI" id="CHEBI:29105"/>
    </cofactor>
    <text evidence="12 13 14">Binds 1 zinc ion per monomer.</text>
</comment>
<keyword evidence="1 12" id="KW-0240">DNA-directed RNA polymerase</keyword>
<dbReference type="NCBIfam" id="TIGR01391">
    <property type="entry name" value="dnaG"/>
    <property type="match status" value="1"/>
</dbReference>
<dbReference type="GO" id="GO:0008270">
    <property type="term" value="F:zinc ion binding"/>
    <property type="evidence" value="ECO:0007669"/>
    <property type="project" value="UniProtKB-UniRule"/>
</dbReference>
<dbReference type="GO" id="GO:0000428">
    <property type="term" value="C:DNA-directed RNA polymerase complex"/>
    <property type="evidence" value="ECO:0007669"/>
    <property type="project" value="UniProtKB-KW"/>
</dbReference>
<dbReference type="EMBL" id="DVOB01000068">
    <property type="protein sequence ID" value="HIU95682.1"/>
    <property type="molecule type" value="Genomic_DNA"/>
</dbReference>
<keyword evidence="11 12" id="KW-0804">Transcription</keyword>
<protein>
    <recommendedName>
        <fullName evidence="12 13">DNA primase</fullName>
        <ecNumber evidence="12">2.7.7.101</ecNumber>
    </recommendedName>
</protein>
<evidence type="ECO:0000256" key="12">
    <source>
        <dbReference type="HAMAP-Rule" id="MF_00974"/>
    </source>
</evidence>
<dbReference type="InterPro" id="IPR030846">
    <property type="entry name" value="DnaG_bac"/>
</dbReference>
<evidence type="ECO:0000256" key="9">
    <source>
        <dbReference type="ARBA" id="ARBA00022842"/>
    </source>
</evidence>
<dbReference type="EC" id="2.7.7.101" evidence="12"/>
<accession>A0A9D1SUU5</accession>
<dbReference type="InterPro" id="IPR019475">
    <property type="entry name" value="DNA_primase_DnaB-bd"/>
</dbReference>
<evidence type="ECO:0000313" key="18">
    <source>
        <dbReference type="Proteomes" id="UP000824130"/>
    </source>
</evidence>
<dbReference type="PROSITE" id="PS50880">
    <property type="entry name" value="TOPRIM"/>
    <property type="match status" value="1"/>
</dbReference>
<dbReference type="InterPro" id="IPR050219">
    <property type="entry name" value="DnaG_primase"/>
</dbReference>
<comment type="domain">
    <text evidence="12">Contains an N-terminal zinc-binding domain, a central core domain that contains the primase activity, and a C-terminal DnaB-binding domain.</text>
</comment>
<dbReference type="InterPro" id="IPR006295">
    <property type="entry name" value="DNA_primase_DnaG"/>
</dbReference>
<dbReference type="Gene3D" id="3.90.580.10">
    <property type="entry name" value="Zinc finger, CHC2-type domain"/>
    <property type="match status" value="1"/>
</dbReference>
<dbReference type="Gene3D" id="3.90.980.10">
    <property type="entry name" value="DNA primase, catalytic core, N-terminal domain"/>
    <property type="match status" value="1"/>
</dbReference>
<dbReference type="InterPro" id="IPR013264">
    <property type="entry name" value="DNAG_N"/>
</dbReference>
<evidence type="ECO:0000256" key="5">
    <source>
        <dbReference type="ARBA" id="ARBA00022705"/>
    </source>
</evidence>
<dbReference type="PIRSF" id="PIRSF002811">
    <property type="entry name" value="DnaG"/>
    <property type="match status" value="1"/>
</dbReference>
<reference evidence="17" key="2">
    <citation type="journal article" date="2021" name="PeerJ">
        <title>Extensive microbial diversity within the chicken gut microbiome revealed by metagenomics and culture.</title>
        <authorList>
            <person name="Gilroy R."/>
            <person name="Ravi A."/>
            <person name="Getino M."/>
            <person name="Pursley I."/>
            <person name="Horton D.L."/>
            <person name="Alikhan N.F."/>
            <person name="Baker D."/>
            <person name="Gharbi K."/>
            <person name="Hall N."/>
            <person name="Watson M."/>
            <person name="Adriaenssens E.M."/>
            <person name="Foster-Nyarko E."/>
            <person name="Jarju S."/>
            <person name="Secka A."/>
            <person name="Antonio M."/>
            <person name="Oren A."/>
            <person name="Chaudhuri R.R."/>
            <person name="La Ragione R."/>
            <person name="Hildebrand F."/>
            <person name="Pallen M.J."/>
        </authorList>
    </citation>
    <scope>NUCLEOTIDE SEQUENCE</scope>
    <source>
        <strain evidence="17">ChiSjej4B22-8349</strain>
    </source>
</reference>
<dbReference type="SUPFAM" id="SSF56731">
    <property type="entry name" value="DNA primase core"/>
    <property type="match status" value="1"/>
</dbReference>
<dbReference type="InterPro" id="IPR016136">
    <property type="entry name" value="DNA_helicase_N/primase_C"/>
</dbReference>
<keyword evidence="2 12" id="KW-0639">Primosome</keyword>
<evidence type="ECO:0000256" key="8">
    <source>
        <dbReference type="ARBA" id="ARBA00022833"/>
    </source>
</evidence>
<dbReference type="GO" id="GO:0006269">
    <property type="term" value="P:DNA replication, synthesis of primer"/>
    <property type="evidence" value="ECO:0007669"/>
    <property type="project" value="UniProtKB-UniRule"/>
</dbReference>
<evidence type="ECO:0000256" key="6">
    <source>
        <dbReference type="ARBA" id="ARBA00022723"/>
    </source>
</evidence>
<keyword evidence="4 12" id="KW-0548">Nucleotidyltransferase</keyword>
<evidence type="ECO:0000256" key="14">
    <source>
        <dbReference type="PIRSR" id="PIRSR002811-1"/>
    </source>
</evidence>
<reference evidence="17" key="1">
    <citation type="submission" date="2020-10" db="EMBL/GenBank/DDBJ databases">
        <authorList>
            <person name="Gilroy R."/>
        </authorList>
    </citation>
    <scope>NUCLEOTIDE SEQUENCE</scope>
    <source>
        <strain evidence="17">ChiSjej4B22-8349</strain>
    </source>
</reference>
<dbReference type="Gene3D" id="3.40.1360.10">
    <property type="match status" value="1"/>
</dbReference>
<dbReference type="SMART" id="SM00400">
    <property type="entry name" value="ZnF_CHCC"/>
    <property type="match status" value="1"/>
</dbReference>
<keyword evidence="8 12" id="KW-0862">Zinc</keyword>
<dbReference type="Pfam" id="PF01807">
    <property type="entry name" value="Zn_ribbon_DnaG"/>
    <property type="match status" value="1"/>
</dbReference>
<dbReference type="GO" id="GO:1990077">
    <property type="term" value="C:primosome complex"/>
    <property type="evidence" value="ECO:0007669"/>
    <property type="project" value="UniProtKB-KW"/>
</dbReference>
<keyword evidence="7 12" id="KW-0863">Zinc-finger</keyword>
<comment type="function">
    <text evidence="12 13">RNA polymerase that catalyzes the synthesis of short RNA molecules used as primers for DNA polymerase during DNA replication.</text>
</comment>
<keyword evidence="9" id="KW-0460">Magnesium</keyword>
<dbReference type="InterPro" id="IPR036977">
    <property type="entry name" value="DNA_primase_Znf_CHC2"/>
</dbReference>
<dbReference type="FunFam" id="3.40.1360.10:FF:000002">
    <property type="entry name" value="DNA primase"/>
    <property type="match status" value="1"/>
</dbReference>
<evidence type="ECO:0000256" key="1">
    <source>
        <dbReference type="ARBA" id="ARBA00022478"/>
    </source>
</evidence>
<evidence type="ECO:0000256" key="4">
    <source>
        <dbReference type="ARBA" id="ARBA00022695"/>
    </source>
</evidence>
<feature type="zinc finger region" description="CHC2-type" evidence="12 14">
    <location>
        <begin position="40"/>
        <end position="64"/>
    </location>
</feature>
<dbReference type="InterPro" id="IPR006171">
    <property type="entry name" value="TOPRIM_dom"/>
</dbReference>
<dbReference type="CDD" id="cd03364">
    <property type="entry name" value="TOPRIM_DnaG_primases"/>
    <property type="match status" value="1"/>
</dbReference>
<evidence type="ECO:0000256" key="13">
    <source>
        <dbReference type="PIRNR" id="PIRNR002811"/>
    </source>
</evidence>
<evidence type="ECO:0000256" key="15">
    <source>
        <dbReference type="SAM" id="MobiDB-lite"/>
    </source>
</evidence>
<dbReference type="FunFam" id="3.90.580.10:FF:000001">
    <property type="entry name" value="DNA primase"/>
    <property type="match status" value="1"/>
</dbReference>
<evidence type="ECO:0000313" key="17">
    <source>
        <dbReference type="EMBL" id="HIU95682.1"/>
    </source>
</evidence>
<keyword evidence="6 12" id="KW-0479">Metal-binding</keyword>
<dbReference type="SUPFAM" id="SSF57783">
    <property type="entry name" value="Zinc beta-ribbon"/>
    <property type="match status" value="1"/>
</dbReference>
<evidence type="ECO:0000256" key="2">
    <source>
        <dbReference type="ARBA" id="ARBA00022515"/>
    </source>
</evidence>
<gene>
    <name evidence="12" type="primary">dnaG</name>
    <name evidence="17" type="ORF">IAD25_03095</name>
</gene>
<feature type="domain" description="Toprim" evidence="16">
    <location>
        <begin position="251"/>
        <end position="330"/>
    </location>
</feature>
<evidence type="ECO:0000256" key="3">
    <source>
        <dbReference type="ARBA" id="ARBA00022679"/>
    </source>
</evidence>
<dbReference type="HAMAP" id="MF_00974">
    <property type="entry name" value="DNA_primase_DnaG"/>
    <property type="match status" value="1"/>
</dbReference>